<evidence type="ECO:0000313" key="1">
    <source>
        <dbReference type="EMBL" id="MBW7458367.1"/>
    </source>
</evidence>
<evidence type="ECO:0000313" key="2">
    <source>
        <dbReference type="Proteomes" id="UP001519887"/>
    </source>
</evidence>
<dbReference type="Gene3D" id="3.40.710.10">
    <property type="entry name" value="DD-peptidase/beta-lactamase superfamily"/>
    <property type="match status" value="1"/>
</dbReference>
<reference evidence="1 2" key="1">
    <citation type="submission" date="2021-07" db="EMBL/GenBank/DDBJ databases">
        <title>Paenibacillus radiodurans sp. nov., isolated from the southeastern edge of Tengger Desert.</title>
        <authorList>
            <person name="Zhang G."/>
        </authorList>
    </citation>
    <scope>NUCLEOTIDE SEQUENCE [LARGE SCALE GENOMIC DNA]</scope>
    <source>
        <strain evidence="1 2">CCM 7311</strain>
    </source>
</reference>
<comment type="caution">
    <text evidence="1">The sequence shown here is derived from an EMBL/GenBank/DDBJ whole genome shotgun (WGS) entry which is preliminary data.</text>
</comment>
<sequence length="82" mass="8699">EAHVFLGGSSGWGFGVGVSVRRNDLAGVPGRFGWDGSTGTSAYSDPKEDLIGLLLTQRLMDNPGPPNALLDFWTSAYQAIDD</sequence>
<dbReference type="InterPro" id="IPR012338">
    <property type="entry name" value="Beta-lactam/transpept-like"/>
</dbReference>
<dbReference type="GO" id="GO:0016787">
    <property type="term" value="F:hydrolase activity"/>
    <property type="evidence" value="ECO:0007669"/>
    <property type="project" value="UniProtKB-KW"/>
</dbReference>
<name>A0ABS7CBX8_9BACL</name>
<gene>
    <name evidence="1" type="ORF">K0U00_30435</name>
</gene>
<keyword evidence="1" id="KW-0378">Hydrolase</keyword>
<feature type="non-terminal residue" evidence="1">
    <location>
        <position position="1"/>
    </location>
</feature>
<protein>
    <submittedName>
        <fullName evidence="1">Serine hydrolase</fullName>
    </submittedName>
</protein>
<organism evidence="1 2">
    <name type="scientific">Paenibacillus sepulcri</name>
    <dbReference type="NCBI Taxonomy" id="359917"/>
    <lineage>
        <taxon>Bacteria</taxon>
        <taxon>Bacillati</taxon>
        <taxon>Bacillota</taxon>
        <taxon>Bacilli</taxon>
        <taxon>Bacillales</taxon>
        <taxon>Paenibacillaceae</taxon>
        <taxon>Paenibacillus</taxon>
    </lineage>
</organism>
<dbReference type="EMBL" id="JAHZIK010001170">
    <property type="protein sequence ID" value="MBW7458367.1"/>
    <property type="molecule type" value="Genomic_DNA"/>
</dbReference>
<dbReference type="SUPFAM" id="SSF56601">
    <property type="entry name" value="beta-lactamase/transpeptidase-like"/>
    <property type="match status" value="1"/>
</dbReference>
<accession>A0ABS7CBX8</accession>
<dbReference type="Proteomes" id="UP001519887">
    <property type="component" value="Unassembled WGS sequence"/>
</dbReference>
<proteinExistence type="predicted"/>
<keyword evidence="2" id="KW-1185">Reference proteome</keyword>